<dbReference type="Proteomes" id="UP000823629">
    <property type="component" value="Unassembled WGS sequence"/>
</dbReference>
<dbReference type="InterPro" id="IPR036249">
    <property type="entry name" value="Thioredoxin-like_sf"/>
</dbReference>
<dbReference type="Gene3D" id="3.40.30.10">
    <property type="entry name" value="Glutaredoxin"/>
    <property type="match status" value="2"/>
</dbReference>
<evidence type="ECO:0000313" key="1">
    <source>
        <dbReference type="EMBL" id="MBO8413955.1"/>
    </source>
</evidence>
<accession>A0A9D9D8L5</accession>
<comment type="caution">
    <text evidence="1">The sequence shown here is derived from an EMBL/GenBank/DDBJ whole genome shotgun (WGS) entry which is preliminary data.</text>
</comment>
<dbReference type="AlphaFoldDB" id="A0A9D9D8L5"/>
<name>A0A9D9D8L5_9BACL</name>
<evidence type="ECO:0008006" key="3">
    <source>
        <dbReference type="Google" id="ProtNLM"/>
    </source>
</evidence>
<dbReference type="PROSITE" id="PS51257">
    <property type="entry name" value="PROKAR_LIPOPROTEIN"/>
    <property type="match status" value="1"/>
</dbReference>
<reference evidence="1" key="1">
    <citation type="submission" date="2020-10" db="EMBL/GenBank/DDBJ databases">
        <authorList>
            <person name="Gilroy R."/>
        </authorList>
    </citation>
    <scope>NUCLEOTIDE SEQUENCE</scope>
    <source>
        <strain evidence="1">1748</strain>
    </source>
</reference>
<reference evidence="1" key="2">
    <citation type="journal article" date="2021" name="PeerJ">
        <title>Extensive microbial diversity within the chicken gut microbiome revealed by metagenomics and culture.</title>
        <authorList>
            <person name="Gilroy R."/>
            <person name="Ravi A."/>
            <person name="Getino M."/>
            <person name="Pursley I."/>
            <person name="Horton D.L."/>
            <person name="Alikhan N.F."/>
            <person name="Baker D."/>
            <person name="Gharbi K."/>
            <person name="Hall N."/>
            <person name="Watson M."/>
            <person name="Adriaenssens E.M."/>
            <person name="Foster-Nyarko E."/>
            <person name="Jarju S."/>
            <person name="Secka A."/>
            <person name="Antonio M."/>
            <person name="Oren A."/>
            <person name="Chaudhuri R.R."/>
            <person name="La Ragione R."/>
            <person name="Hildebrand F."/>
            <person name="Pallen M.J."/>
        </authorList>
    </citation>
    <scope>NUCLEOTIDE SEQUENCE</scope>
    <source>
        <strain evidence="1">1748</strain>
    </source>
</reference>
<sequence length="325" mass="37613">MKKISLLLSLAILTLSSCESNSSPYYGKNTLARFEGLNHFIDLTPLQLENKIENSRIHPENDFLVFVYQTTCSACDRLESYINDILKDEPIAIYGINYSQYIYLNQQNSALFPPVSYTPFFLFYSDGEVTAEAIPPSRFSSQDKFTNALYELFDSSKLTYLNDVNNESEYSSINYSTYSNLLNKIKSEDNLIVLYTLDTCLDCASLFSDFFLEFAKSLEKTIYLFETKDIVNNEETYQQFIQDTGLNHYRNGVYPSFVKYKDGKFEKLITYLNYQDPQLNDQDQLFYPNAYNPEVKELTANSADELFNLAKEIDISIIKDLYLSK</sequence>
<organism evidence="1 2">
    <name type="scientific">Candidatus Scatoplasma merdavium</name>
    <dbReference type="NCBI Taxonomy" id="2840932"/>
    <lineage>
        <taxon>Bacteria</taxon>
        <taxon>Bacillati</taxon>
        <taxon>Bacillota</taxon>
        <taxon>Bacilli</taxon>
        <taxon>Bacillales</taxon>
        <taxon>Candidatus Scatoplasma</taxon>
    </lineage>
</organism>
<protein>
    <recommendedName>
        <fullName evidence="3">Thioredoxin domain-containing protein</fullName>
    </recommendedName>
</protein>
<evidence type="ECO:0000313" key="2">
    <source>
        <dbReference type="Proteomes" id="UP000823629"/>
    </source>
</evidence>
<dbReference type="EMBL" id="JADING010000012">
    <property type="protein sequence ID" value="MBO8413955.1"/>
    <property type="molecule type" value="Genomic_DNA"/>
</dbReference>
<proteinExistence type="predicted"/>
<gene>
    <name evidence="1" type="ORF">IAC78_00525</name>
</gene>
<dbReference type="SUPFAM" id="SSF52833">
    <property type="entry name" value="Thioredoxin-like"/>
    <property type="match status" value="1"/>
</dbReference>